<proteinExistence type="predicted"/>
<comment type="caution">
    <text evidence="1">The sequence shown here is derived from an EMBL/GenBank/DDBJ whole genome shotgun (WGS) entry which is preliminary data.</text>
</comment>
<organism evidence="1 2">
    <name type="scientific">Papiliotrema laurentii</name>
    <name type="common">Cryptococcus laurentii</name>
    <dbReference type="NCBI Taxonomy" id="5418"/>
    <lineage>
        <taxon>Eukaryota</taxon>
        <taxon>Fungi</taxon>
        <taxon>Dikarya</taxon>
        <taxon>Basidiomycota</taxon>
        <taxon>Agaricomycotina</taxon>
        <taxon>Tremellomycetes</taxon>
        <taxon>Tremellales</taxon>
        <taxon>Rhynchogastremaceae</taxon>
        <taxon>Papiliotrema</taxon>
    </lineage>
</organism>
<gene>
    <name evidence="1" type="ORF">DB88DRAFT_540336</name>
</gene>
<evidence type="ECO:0000313" key="2">
    <source>
        <dbReference type="Proteomes" id="UP001182556"/>
    </source>
</evidence>
<name>A0AAD9CY77_PAPLA</name>
<dbReference type="Proteomes" id="UP001182556">
    <property type="component" value="Unassembled WGS sequence"/>
</dbReference>
<evidence type="ECO:0000313" key="1">
    <source>
        <dbReference type="EMBL" id="KAK1924271.1"/>
    </source>
</evidence>
<accession>A0AAD9CY77</accession>
<dbReference type="EMBL" id="JAODAN010000005">
    <property type="protein sequence ID" value="KAK1924271.1"/>
    <property type="molecule type" value="Genomic_DNA"/>
</dbReference>
<dbReference type="AlphaFoldDB" id="A0AAD9CY77"/>
<reference evidence="1" key="1">
    <citation type="submission" date="2023-02" db="EMBL/GenBank/DDBJ databases">
        <title>Identification and recombinant expression of a fungal hydrolase from Papiliotrema laurentii that hydrolyzes apple cutin and clears colloidal polyester polyurethane.</title>
        <authorList>
            <consortium name="DOE Joint Genome Institute"/>
            <person name="Roman V.A."/>
            <person name="Bojanowski C."/>
            <person name="Crable B.R."/>
            <person name="Wagner D.N."/>
            <person name="Hung C.S."/>
            <person name="Nadeau L.J."/>
            <person name="Schratz L."/>
            <person name="Haridas S."/>
            <person name="Pangilinan J."/>
            <person name="Lipzen A."/>
            <person name="Na H."/>
            <person name="Yan M."/>
            <person name="Ng V."/>
            <person name="Grigoriev I.V."/>
            <person name="Spatafora J.W."/>
            <person name="Barlow D."/>
            <person name="Biffinger J."/>
            <person name="Kelley-Loughnane N."/>
            <person name="Varaljay V.A."/>
            <person name="Crookes-Goodson W.J."/>
        </authorList>
    </citation>
    <scope>NUCLEOTIDE SEQUENCE</scope>
    <source>
        <strain evidence="1">5307AH</strain>
    </source>
</reference>
<protein>
    <submittedName>
        <fullName evidence="1">Uncharacterized protein</fullName>
    </submittedName>
</protein>
<sequence>MVDWVVRNADVRDELERASENLSRAWIARRRGHMDALSAFASWLEDVYLEFAEIFEAGELEPDTEEAALEAVEDMLNLYSVDHSGHLKFLVRIRHLLEPGTTWTDWPCDVTGLEASRQRLSRPKGS</sequence>
<keyword evidence="2" id="KW-1185">Reference proteome</keyword>